<dbReference type="EMBL" id="GBXM01057834">
    <property type="protein sequence ID" value="JAH50743.1"/>
    <property type="molecule type" value="Transcribed_RNA"/>
</dbReference>
<protein>
    <submittedName>
        <fullName evidence="1">Uncharacterized protein</fullName>
    </submittedName>
</protein>
<proteinExistence type="predicted"/>
<evidence type="ECO:0000313" key="1">
    <source>
        <dbReference type="EMBL" id="JAH50743.1"/>
    </source>
</evidence>
<sequence>MLASAWYSGLSISGCTHAPL</sequence>
<organism evidence="1">
    <name type="scientific">Anguilla anguilla</name>
    <name type="common">European freshwater eel</name>
    <name type="synonym">Muraena anguilla</name>
    <dbReference type="NCBI Taxonomy" id="7936"/>
    <lineage>
        <taxon>Eukaryota</taxon>
        <taxon>Metazoa</taxon>
        <taxon>Chordata</taxon>
        <taxon>Craniata</taxon>
        <taxon>Vertebrata</taxon>
        <taxon>Euteleostomi</taxon>
        <taxon>Actinopterygii</taxon>
        <taxon>Neopterygii</taxon>
        <taxon>Teleostei</taxon>
        <taxon>Anguilliformes</taxon>
        <taxon>Anguillidae</taxon>
        <taxon>Anguilla</taxon>
    </lineage>
</organism>
<reference evidence="1" key="2">
    <citation type="journal article" date="2015" name="Fish Shellfish Immunol.">
        <title>Early steps in the European eel (Anguilla anguilla)-Vibrio vulnificus interaction in the gills: Role of the RtxA13 toxin.</title>
        <authorList>
            <person name="Callol A."/>
            <person name="Pajuelo D."/>
            <person name="Ebbesson L."/>
            <person name="Teles M."/>
            <person name="MacKenzie S."/>
            <person name="Amaro C."/>
        </authorList>
    </citation>
    <scope>NUCLEOTIDE SEQUENCE</scope>
</reference>
<accession>A0A0E9TDF7</accession>
<name>A0A0E9TDF7_ANGAN</name>
<reference evidence="1" key="1">
    <citation type="submission" date="2014-11" db="EMBL/GenBank/DDBJ databases">
        <authorList>
            <person name="Amaro Gonzalez C."/>
        </authorList>
    </citation>
    <scope>NUCLEOTIDE SEQUENCE</scope>
</reference>
<dbReference type="AlphaFoldDB" id="A0A0E9TDF7"/>